<dbReference type="AlphaFoldDB" id="A0A8J1U6A6"/>
<keyword evidence="3" id="KW-1185">Reference proteome</keyword>
<feature type="region of interest" description="Disordered" evidence="1">
    <location>
        <begin position="1"/>
        <end position="23"/>
    </location>
</feature>
<name>A0A8J1U6A6_OWEFU</name>
<dbReference type="EMBL" id="CAIIXF020000008">
    <property type="protein sequence ID" value="CAH1791482.1"/>
    <property type="molecule type" value="Genomic_DNA"/>
</dbReference>
<dbReference type="PANTHER" id="PTHR44167:SF18">
    <property type="entry name" value="PROTEIN KINASE DOMAIN-CONTAINING PROTEIN"/>
    <property type="match status" value="1"/>
</dbReference>
<evidence type="ECO:0000256" key="1">
    <source>
        <dbReference type="SAM" id="MobiDB-lite"/>
    </source>
</evidence>
<comment type="caution">
    <text evidence="2">The sequence shown here is derived from an EMBL/GenBank/DDBJ whole genome shotgun (WGS) entry which is preliminary data.</text>
</comment>
<dbReference type="OrthoDB" id="6071813at2759"/>
<dbReference type="GO" id="GO:0005737">
    <property type="term" value="C:cytoplasm"/>
    <property type="evidence" value="ECO:0007669"/>
    <property type="project" value="TreeGrafter"/>
</dbReference>
<dbReference type="InterPro" id="IPR011009">
    <property type="entry name" value="Kinase-like_dom_sf"/>
</dbReference>
<dbReference type="Pfam" id="PF00069">
    <property type="entry name" value="Pkinase"/>
    <property type="match status" value="1"/>
</dbReference>
<organism evidence="2 3">
    <name type="scientific">Owenia fusiformis</name>
    <name type="common">Polychaete worm</name>
    <dbReference type="NCBI Taxonomy" id="6347"/>
    <lineage>
        <taxon>Eukaryota</taxon>
        <taxon>Metazoa</taxon>
        <taxon>Spiralia</taxon>
        <taxon>Lophotrochozoa</taxon>
        <taxon>Annelida</taxon>
        <taxon>Polychaeta</taxon>
        <taxon>Sedentaria</taxon>
        <taxon>Canalipalpata</taxon>
        <taxon>Sabellida</taxon>
        <taxon>Oweniida</taxon>
        <taxon>Oweniidae</taxon>
        <taxon>Owenia</taxon>
    </lineage>
</organism>
<dbReference type="Proteomes" id="UP000749559">
    <property type="component" value="Unassembled WGS sequence"/>
</dbReference>
<protein>
    <submittedName>
        <fullName evidence="2">Uncharacterized protein</fullName>
    </submittedName>
</protein>
<dbReference type="PROSITE" id="PS50011">
    <property type="entry name" value="PROTEIN_KINASE_DOM"/>
    <property type="match status" value="1"/>
</dbReference>
<feature type="region of interest" description="Disordered" evidence="1">
    <location>
        <begin position="511"/>
        <end position="533"/>
    </location>
</feature>
<dbReference type="GO" id="GO:0005634">
    <property type="term" value="C:nucleus"/>
    <property type="evidence" value="ECO:0007669"/>
    <property type="project" value="TreeGrafter"/>
</dbReference>
<sequence>MDEKDETMKHHSQDTEPSSCLSEKDTVLEKGNLDVAYQKLYPQIPQLQVETNIEDDCKVETREINHQVRDDSTPFLALTDRIVKKVKILGPTENLKDVFKKDFTENVAMFFTKAKTILPLNPEDIYTEAGERCRNEKSDVGDDMDEENLNVAESHKCQQDNLIRAEAECGNKEADFETDVVEKLYKNVTCLQNTYTDEFLAEGSFGSCLRRNYVNQVVVIKKMKSTSALNQLELEFSALHPHANIVRVLAYVILPFDRECYLFMEDGGEALFAKHKENQKFSEYELAKHDTSIMRQCLEAIGHIHKYGFLYLDGKPQNTVAQIDGNICDVKLCDMGSLLRAGQEHTGQHVVATLKYMAPETLSAYLGERLVHLTTKADVFNMGLLYYYILSGEHPWPKHRQKEALIRDLRFKANDQLLERMCPKAVGYKYELQRRMVARDPVDRPSVYECLEELRKMEVPFDPYKGPLPEPVEMIDDTEREMLPVVLDEFTLTAEFEEDCAAMVPQPPTSGIVSDFGSGAPTEESITVHPNLD</sequence>
<gene>
    <name evidence="2" type="ORF">OFUS_LOCUS16559</name>
</gene>
<dbReference type="GO" id="GO:0004674">
    <property type="term" value="F:protein serine/threonine kinase activity"/>
    <property type="evidence" value="ECO:0007669"/>
    <property type="project" value="TreeGrafter"/>
</dbReference>
<dbReference type="PANTHER" id="PTHR44167">
    <property type="entry name" value="OVARIAN-SPECIFIC SERINE/THREONINE-PROTEIN KINASE LOK-RELATED"/>
    <property type="match status" value="1"/>
</dbReference>
<dbReference type="InterPro" id="IPR000719">
    <property type="entry name" value="Prot_kinase_dom"/>
</dbReference>
<dbReference type="Gene3D" id="1.10.510.10">
    <property type="entry name" value="Transferase(Phosphotransferase) domain 1"/>
    <property type="match status" value="1"/>
</dbReference>
<feature type="compositionally biased region" description="Basic and acidic residues" evidence="1">
    <location>
        <begin position="1"/>
        <end position="14"/>
    </location>
</feature>
<dbReference type="GO" id="GO:0044773">
    <property type="term" value="P:mitotic DNA damage checkpoint signaling"/>
    <property type="evidence" value="ECO:0007669"/>
    <property type="project" value="TreeGrafter"/>
</dbReference>
<reference evidence="2" key="1">
    <citation type="submission" date="2022-03" db="EMBL/GenBank/DDBJ databases">
        <authorList>
            <person name="Martin C."/>
        </authorList>
    </citation>
    <scope>NUCLEOTIDE SEQUENCE</scope>
</reference>
<dbReference type="GO" id="GO:0005524">
    <property type="term" value="F:ATP binding"/>
    <property type="evidence" value="ECO:0007669"/>
    <property type="project" value="InterPro"/>
</dbReference>
<evidence type="ECO:0000313" key="2">
    <source>
        <dbReference type="EMBL" id="CAH1791482.1"/>
    </source>
</evidence>
<proteinExistence type="predicted"/>
<dbReference type="SUPFAM" id="SSF56112">
    <property type="entry name" value="Protein kinase-like (PK-like)"/>
    <property type="match status" value="1"/>
</dbReference>
<evidence type="ECO:0000313" key="3">
    <source>
        <dbReference type="Proteomes" id="UP000749559"/>
    </source>
</evidence>
<accession>A0A8J1U6A6</accession>